<accession>A0A150FSL3</accession>
<dbReference type="GO" id="GO:0008360">
    <property type="term" value="P:regulation of cell shape"/>
    <property type="evidence" value="ECO:0007669"/>
    <property type="project" value="UniProtKB-KW"/>
</dbReference>
<comment type="similarity">
    <text evidence="1 5">Belongs to the MreC family.</text>
</comment>
<name>A0A150FSL3_CLOPD</name>
<evidence type="ECO:0000256" key="2">
    <source>
        <dbReference type="ARBA" id="ARBA00013855"/>
    </source>
</evidence>
<evidence type="ECO:0000313" key="11">
    <source>
        <dbReference type="Proteomes" id="UP000092605"/>
    </source>
</evidence>
<dbReference type="Gene3D" id="2.40.10.340">
    <property type="entry name" value="Rod shape-determining protein MreC, domain 1"/>
    <property type="match status" value="1"/>
</dbReference>
<feature type="coiled-coil region" evidence="6">
    <location>
        <begin position="73"/>
        <end position="107"/>
    </location>
</feature>
<evidence type="ECO:0000256" key="3">
    <source>
        <dbReference type="ARBA" id="ARBA00022960"/>
    </source>
</evidence>
<comment type="function">
    <text evidence="5">Involved in formation and maintenance of cell shape.</text>
</comment>
<feature type="domain" description="Rod shape-determining protein MreC beta-barrel core" evidence="8">
    <location>
        <begin position="130"/>
        <end position="284"/>
    </location>
</feature>
<dbReference type="OrthoDB" id="9792313at2"/>
<dbReference type="GO" id="GO:0005886">
    <property type="term" value="C:plasma membrane"/>
    <property type="evidence" value="ECO:0007669"/>
    <property type="project" value="TreeGrafter"/>
</dbReference>
<evidence type="ECO:0000256" key="6">
    <source>
        <dbReference type="SAM" id="Coils"/>
    </source>
</evidence>
<organism evidence="9 11">
    <name type="scientific">Alkalithermobacter thermoalcaliphilus JW-YL-7 = DSM 7308</name>
    <dbReference type="NCBI Taxonomy" id="1121328"/>
    <lineage>
        <taxon>Bacteria</taxon>
        <taxon>Bacillati</taxon>
        <taxon>Bacillota</taxon>
        <taxon>Clostridia</taxon>
        <taxon>Peptostreptococcales</taxon>
        <taxon>Tepidibacteraceae</taxon>
        <taxon>Alkalithermobacter</taxon>
    </lineage>
</organism>
<dbReference type="InterPro" id="IPR042175">
    <property type="entry name" value="Cell/Rod_MreC_2"/>
</dbReference>
<comment type="caution">
    <text evidence="9">The sequence shown here is derived from an EMBL/GenBank/DDBJ whole genome shotgun (WGS) entry which is preliminary data.</text>
</comment>
<evidence type="ECO:0000256" key="7">
    <source>
        <dbReference type="SAM" id="Phobius"/>
    </source>
</evidence>
<protein>
    <recommendedName>
        <fullName evidence="2 5">Cell shape-determining protein MreC</fullName>
    </recommendedName>
    <alternativeName>
        <fullName evidence="4 5">Cell shape protein MreC</fullName>
    </alternativeName>
</protein>
<dbReference type="PATRIC" id="fig|1121328.3.peg.1249"/>
<dbReference type="InterPro" id="IPR007221">
    <property type="entry name" value="MreC"/>
</dbReference>
<evidence type="ECO:0000313" key="12">
    <source>
        <dbReference type="Proteomes" id="UP000323392"/>
    </source>
</evidence>
<keyword evidence="7" id="KW-0812">Transmembrane</keyword>
<evidence type="ECO:0000256" key="4">
    <source>
        <dbReference type="ARBA" id="ARBA00032089"/>
    </source>
</evidence>
<keyword evidence="7" id="KW-1133">Transmembrane helix</keyword>
<dbReference type="Gene3D" id="2.40.10.350">
    <property type="entry name" value="Rod shape-determining protein MreC, domain 2"/>
    <property type="match status" value="1"/>
</dbReference>
<dbReference type="Proteomes" id="UP000092605">
    <property type="component" value="Unassembled WGS sequence"/>
</dbReference>
<dbReference type="EMBL" id="LSFY01000001">
    <property type="protein sequence ID" value="KXZ40165.1"/>
    <property type="molecule type" value="Genomic_DNA"/>
</dbReference>
<reference evidence="9 11" key="1">
    <citation type="submission" date="2016-02" db="EMBL/GenBank/DDBJ databases">
        <title>Draft genome sequence for Clostridium paradoxum JW-YL-7.</title>
        <authorList>
            <person name="Utturkar S.M."/>
            <person name="Lancaster A."/>
            <person name="Poole F.L."/>
            <person name="Adams M.W."/>
            <person name="Brown S.D."/>
        </authorList>
    </citation>
    <scope>NUCLEOTIDE SEQUENCE [LARGE SCALE GENOMIC DNA]</scope>
    <source>
        <strain evidence="9 11">JW-YL-7</strain>
    </source>
</reference>
<dbReference type="PANTHER" id="PTHR34138">
    <property type="entry name" value="CELL SHAPE-DETERMINING PROTEIN MREC"/>
    <property type="match status" value="1"/>
</dbReference>
<proteinExistence type="inferred from homology"/>
<dbReference type="AlphaFoldDB" id="A0A150FSL3"/>
<reference evidence="10 12" key="2">
    <citation type="submission" date="2016-11" db="EMBL/GenBank/DDBJ databases">
        <authorList>
            <person name="Varghese N."/>
            <person name="Submissions S."/>
        </authorList>
    </citation>
    <scope>NUCLEOTIDE SEQUENCE [LARGE SCALE GENOMIC DNA]</scope>
    <source>
        <strain evidence="10 12">DSM 7308</strain>
    </source>
</reference>
<keyword evidence="6" id="KW-0175">Coiled coil</keyword>
<dbReference type="EMBL" id="FRBG01000001">
    <property type="protein sequence ID" value="SHK44494.1"/>
    <property type="molecule type" value="Genomic_DNA"/>
</dbReference>
<sequence length="290" mass="32523" precursor="true">MSRRKRKKKKTNTEVIAFILIAITLIVIIGISSLRGTNNFISSLIMDISSPISRGVNKVFTVAEKNIIGIMNYKKNLEIIDNMKKENQELRQKIIEIDLKRSELESLSNLRRALNFVEDPYEKKYIGAKVVSRNDGNWYTSFTIAAGKSDGVTKNSIVVSGDGLVGIVYEVSNNYSKAMSILNNKTAVSFEILRKSEYTGVLSQNISIDLGEEFEEGYLKGYLFDSKYEVVAGDVLITSGVGLYPKGIPIGQVDKVIEDRNNLLKYIKVKPYANLKKLDKVLVVPPRKIN</sequence>
<evidence type="ECO:0000256" key="5">
    <source>
        <dbReference type="PIRNR" id="PIRNR038471"/>
    </source>
</evidence>
<keyword evidence="7" id="KW-0472">Membrane</keyword>
<evidence type="ECO:0000259" key="8">
    <source>
        <dbReference type="Pfam" id="PF04085"/>
    </source>
</evidence>
<dbReference type="NCBIfam" id="TIGR00219">
    <property type="entry name" value="mreC"/>
    <property type="match status" value="1"/>
</dbReference>
<dbReference type="PIRSF" id="PIRSF038471">
    <property type="entry name" value="MreC"/>
    <property type="match status" value="1"/>
</dbReference>
<dbReference type="InterPro" id="IPR055342">
    <property type="entry name" value="MreC_beta-barrel_core"/>
</dbReference>
<evidence type="ECO:0000313" key="10">
    <source>
        <dbReference type="EMBL" id="SHK44494.1"/>
    </source>
</evidence>
<feature type="transmembrane region" description="Helical" evidence="7">
    <location>
        <begin position="12"/>
        <end position="34"/>
    </location>
</feature>
<dbReference type="STRING" id="1121328.JWYL7_1240"/>
<keyword evidence="3 5" id="KW-0133">Cell shape</keyword>
<dbReference type="PANTHER" id="PTHR34138:SF1">
    <property type="entry name" value="CELL SHAPE-DETERMINING PROTEIN MREC"/>
    <property type="match status" value="1"/>
</dbReference>
<evidence type="ECO:0000313" key="9">
    <source>
        <dbReference type="EMBL" id="KXZ40165.1"/>
    </source>
</evidence>
<dbReference type="Pfam" id="PF04085">
    <property type="entry name" value="MreC"/>
    <property type="match status" value="1"/>
</dbReference>
<dbReference type="InterPro" id="IPR042177">
    <property type="entry name" value="Cell/Rod_1"/>
</dbReference>
<dbReference type="Proteomes" id="UP000323392">
    <property type="component" value="Unassembled WGS sequence"/>
</dbReference>
<dbReference type="RefSeq" id="WP_066070555.1">
    <property type="nucleotide sequence ID" value="NZ_FRBG01000001.1"/>
</dbReference>
<keyword evidence="12" id="KW-1185">Reference proteome</keyword>
<evidence type="ECO:0000256" key="1">
    <source>
        <dbReference type="ARBA" id="ARBA00009369"/>
    </source>
</evidence>
<gene>
    <name evidence="9" type="ORF">JWYL7_1240</name>
    <name evidence="10" type="ORF">SAMN05661008_00284</name>
</gene>